<proteinExistence type="predicted"/>
<gene>
    <name evidence="1" type="ORF">G4Y79_04755</name>
</gene>
<dbReference type="RefSeq" id="WP_195171760.1">
    <property type="nucleotide sequence ID" value="NZ_CP062983.1"/>
</dbReference>
<evidence type="ECO:0000313" key="1">
    <source>
        <dbReference type="EMBL" id="QPC83696.1"/>
    </source>
</evidence>
<dbReference type="Gene3D" id="2.60.120.260">
    <property type="entry name" value="Galactose-binding domain-like"/>
    <property type="match status" value="1"/>
</dbReference>
<dbReference type="EMBL" id="CP062983">
    <property type="protein sequence ID" value="QPC83696.1"/>
    <property type="molecule type" value="Genomic_DNA"/>
</dbReference>
<organism evidence="1 2">
    <name type="scientific">Phototrophicus methaneseepsis</name>
    <dbReference type="NCBI Taxonomy" id="2710758"/>
    <lineage>
        <taxon>Bacteria</taxon>
        <taxon>Bacillati</taxon>
        <taxon>Chloroflexota</taxon>
        <taxon>Candidatus Thermofontia</taxon>
        <taxon>Phototrophicales</taxon>
        <taxon>Phototrophicaceae</taxon>
        <taxon>Phototrophicus</taxon>
    </lineage>
</organism>
<protein>
    <submittedName>
        <fullName evidence="1">Uncharacterized protein</fullName>
    </submittedName>
</protein>
<keyword evidence="2" id="KW-1185">Reference proteome</keyword>
<accession>A0A7S8EB46</accession>
<dbReference type="AlphaFoldDB" id="A0A7S8EB46"/>
<dbReference type="KEGG" id="pmet:G4Y79_04755"/>
<evidence type="ECO:0000313" key="2">
    <source>
        <dbReference type="Proteomes" id="UP000594468"/>
    </source>
</evidence>
<dbReference type="Proteomes" id="UP000594468">
    <property type="component" value="Chromosome"/>
</dbReference>
<name>A0A7S8EB46_9CHLR</name>
<sequence>MPNRDLKLNALSRFSKSSPRLVLEEYSHCEVPAGCGGVVLRWRRAEEPFTMWLRQNTSARTMVMTLDGENILWMTRLSVNWGHHLFAMSFEEVDLSHGFLLFSARLDDQFIRILQPEGEPEVLSKPDGKWKYTLDEPASEEWQSPDFDDSSWAPMVAKTLPSKGFHGHDISDFCQRIRDIGAEDLGIDADTDASRVWIRRAFTIQSPTQGQE</sequence>
<reference evidence="1 2" key="1">
    <citation type="submission" date="2020-02" db="EMBL/GenBank/DDBJ databases">
        <authorList>
            <person name="Zheng R.K."/>
            <person name="Sun C.M."/>
        </authorList>
    </citation>
    <scope>NUCLEOTIDE SEQUENCE [LARGE SCALE GENOMIC DNA]</scope>
    <source>
        <strain evidence="2">rifampicinis</strain>
    </source>
</reference>